<dbReference type="OrthoDB" id="18359at2"/>
<dbReference type="InterPro" id="IPR010602">
    <property type="entry name" value="DUF1186"/>
</dbReference>
<dbReference type="Pfam" id="PF06685">
    <property type="entry name" value="DUF1186"/>
    <property type="match status" value="1"/>
</dbReference>
<feature type="non-terminal residue" evidence="1">
    <location>
        <position position="72"/>
    </location>
</feature>
<protein>
    <submittedName>
        <fullName evidence="1">Uncharacterized protein</fullName>
    </submittedName>
</protein>
<dbReference type="EMBL" id="NTFS01000508">
    <property type="protein sequence ID" value="PAX49870.1"/>
    <property type="molecule type" value="Genomic_DNA"/>
</dbReference>
<organism evidence="1 2">
    <name type="scientific">Brunnivagina elsteri CCALA 953</name>
    <dbReference type="NCBI Taxonomy" id="987040"/>
    <lineage>
        <taxon>Bacteria</taxon>
        <taxon>Bacillati</taxon>
        <taxon>Cyanobacteriota</taxon>
        <taxon>Cyanophyceae</taxon>
        <taxon>Nostocales</taxon>
        <taxon>Calotrichaceae</taxon>
        <taxon>Brunnivagina</taxon>
    </lineage>
</organism>
<name>A0A2A2TB68_9CYAN</name>
<evidence type="ECO:0000313" key="2">
    <source>
        <dbReference type="Proteomes" id="UP000218238"/>
    </source>
</evidence>
<accession>A0A2A2TB68</accession>
<comment type="caution">
    <text evidence="1">The sequence shown here is derived from an EMBL/GenBank/DDBJ whole genome shotgun (WGS) entry which is preliminary data.</text>
</comment>
<gene>
    <name evidence="1" type="ORF">CK510_27360</name>
</gene>
<dbReference type="AlphaFoldDB" id="A0A2A2TB68"/>
<keyword evidence="2" id="KW-1185">Reference proteome</keyword>
<dbReference type="RefSeq" id="WP_143289464.1">
    <property type="nucleotide sequence ID" value="NZ_NTFS01000508.1"/>
</dbReference>
<reference evidence="1 2" key="1">
    <citation type="submission" date="2017-08" db="EMBL/GenBank/DDBJ databases">
        <title>Draft genome sequence of filamentous cyanobacterium Calothrix elsteri CCALA 953.</title>
        <authorList>
            <person name="Gagunashvili A.N."/>
            <person name="Elster J."/>
            <person name="Andresson O.S."/>
        </authorList>
    </citation>
    <scope>NUCLEOTIDE SEQUENCE [LARGE SCALE GENOMIC DNA]</scope>
    <source>
        <strain evidence="1 2">CCALA 953</strain>
    </source>
</reference>
<dbReference type="Proteomes" id="UP000218238">
    <property type="component" value="Unassembled WGS sequence"/>
</dbReference>
<evidence type="ECO:0000313" key="1">
    <source>
        <dbReference type="EMBL" id="PAX49870.1"/>
    </source>
</evidence>
<sequence length="72" mass="8332">MELAEIIEQLKYNETRIFPREAVEGAISEQTAITPVLIETLKDCKNNLDELLEDSGYILPLYVLYLLAQFRE</sequence>
<proteinExistence type="predicted"/>